<dbReference type="Gene3D" id="3.30.428.10">
    <property type="entry name" value="HIT-like"/>
    <property type="match status" value="1"/>
</dbReference>
<accession>A0AAN9TKW4</accession>
<dbReference type="PRINTS" id="PR00332">
    <property type="entry name" value="HISTRIAD"/>
</dbReference>
<dbReference type="PROSITE" id="PS00892">
    <property type="entry name" value="HIT_1"/>
    <property type="match status" value="1"/>
</dbReference>
<dbReference type="InterPro" id="IPR011146">
    <property type="entry name" value="HIT-like"/>
</dbReference>
<dbReference type="CDD" id="cd01276">
    <property type="entry name" value="PKCI_related"/>
    <property type="match status" value="1"/>
</dbReference>
<evidence type="ECO:0000256" key="1">
    <source>
        <dbReference type="PIRSR" id="PIRSR601310-1"/>
    </source>
</evidence>
<dbReference type="PROSITE" id="PS51084">
    <property type="entry name" value="HIT_2"/>
    <property type="match status" value="1"/>
</dbReference>
<evidence type="ECO:0000256" key="3">
    <source>
        <dbReference type="PROSITE-ProRule" id="PRU00464"/>
    </source>
</evidence>
<gene>
    <name evidence="5" type="ORF">V9T40_008446</name>
</gene>
<dbReference type="EMBL" id="JBBCAQ010000010">
    <property type="protein sequence ID" value="KAK7601005.1"/>
    <property type="molecule type" value="Genomic_DNA"/>
</dbReference>
<comment type="caution">
    <text evidence="5">The sequence shown here is derived from an EMBL/GenBank/DDBJ whole genome shotgun (WGS) entry which is preliminary data.</text>
</comment>
<dbReference type="FunFam" id="3.30.428.10:FF:000005">
    <property type="entry name" value="Histidine triad nucleotide-binding protein 1"/>
    <property type="match status" value="1"/>
</dbReference>
<dbReference type="InterPro" id="IPR036265">
    <property type="entry name" value="HIT-like_sf"/>
</dbReference>
<evidence type="ECO:0000313" key="5">
    <source>
        <dbReference type="EMBL" id="KAK7601005.1"/>
    </source>
</evidence>
<reference evidence="5 6" key="1">
    <citation type="submission" date="2024-03" db="EMBL/GenBank/DDBJ databases">
        <title>Adaptation during the transition from Ophiocordyceps entomopathogen to insect associate is accompanied by gene loss and intensified selection.</title>
        <authorList>
            <person name="Ward C.M."/>
            <person name="Onetto C.A."/>
            <person name="Borneman A.R."/>
        </authorList>
    </citation>
    <scope>NUCLEOTIDE SEQUENCE [LARGE SCALE GENOMIC DNA]</scope>
    <source>
        <strain evidence="5">AWRI1</strain>
        <tissue evidence="5">Single Adult Female</tissue>
    </source>
</reference>
<name>A0AAN9TKW4_9HEMI</name>
<dbReference type="InterPro" id="IPR001310">
    <property type="entry name" value="Histidine_triad_HIT"/>
</dbReference>
<evidence type="ECO:0000313" key="6">
    <source>
        <dbReference type="Proteomes" id="UP001367676"/>
    </source>
</evidence>
<dbReference type="PANTHER" id="PTHR23089">
    <property type="entry name" value="HISTIDINE TRIAD HIT PROTEIN"/>
    <property type="match status" value="1"/>
</dbReference>
<sequence length="126" mass="14053">MADEVAKAQEAKPSEDTIFGKILRKEIPCKFIYEDDQCVAFHDVSPQAPVHFLVIPRKPISTLSQAEDSDELLLGHLMLVARKVAKDLGLENGFRLVVNNGRDGAQSVYHLHIHILGGRQMKWPPG</sequence>
<evidence type="ECO:0000259" key="4">
    <source>
        <dbReference type="PROSITE" id="PS51084"/>
    </source>
</evidence>
<dbReference type="Pfam" id="PF01230">
    <property type="entry name" value="HIT"/>
    <property type="match status" value="1"/>
</dbReference>
<dbReference type="Proteomes" id="UP001367676">
    <property type="component" value="Unassembled WGS sequence"/>
</dbReference>
<keyword evidence="6" id="KW-1185">Reference proteome</keyword>
<feature type="domain" description="HIT" evidence="4">
    <location>
        <begin position="18"/>
        <end position="126"/>
    </location>
</feature>
<dbReference type="AlphaFoldDB" id="A0AAN9TKW4"/>
<feature type="short sequence motif" description="Histidine triad motif" evidence="2 3">
    <location>
        <begin position="110"/>
        <end position="114"/>
    </location>
</feature>
<proteinExistence type="predicted"/>
<dbReference type="InterPro" id="IPR019808">
    <property type="entry name" value="Histidine_triad_CS"/>
</dbReference>
<evidence type="ECO:0000256" key="2">
    <source>
        <dbReference type="PIRSR" id="PIRSR601310-3"/>
    </source>
</evidence>
<dbReference type="GO" id="GO:0003824">
    <property type="term" value="F:catalytic activity"/>
    <property type="evidence" value="ECO:0007669"/>
    <property type="project" value="InterPro"/>
</dbReference>
<protein>
    <recommendedName>
        <fullName evidence="4">HIT domain-containing protein</fullName>
    </recommendedName>
</protein>
<feature type="active site" description="Tele-AMP-histidine intermediate" evidence="1">
    <location>
        <position position="112"/>
    </location>
</feature>
<dbReference type="SUPFAM" id="SSF54197">
    <property type="entry name" value="HIT-like"/>
    <property type="match status" value="1"/>
</dbReference>
<organism evidence="5 6">
    <name type="scientific">Parthenolecanium corni</name>
    <dbReference type="NCBI Taxonomy" id="536013"/>
    <lineage>
        <taxon>Eukaryota</taxon>
        <taxon>Metazoa</taxon>
        <taxon>Ecdysozoa</taxon>
        <taxon>Arthropoda</taxon>
        <taxon>Hexapoda</taxon>
        <taxon>Insecta</taxon>
        <taxon>Pterygota</taxon>
        <taxon>Neoptera</taxon>
        <taxon>Paraneoptera</taxon>
        <taxon>Hemiptera</taxon>
        <taxon>Sternorrhyncha</taxon>
        <taxon>Coccoidea</taxon>
        <taxon>Coccidae</taxon>
        <taxon>Parthenolecanium</taxon>
    </lineage>
</organism>